<dbReference type="SMART" id="SM00971">
    <property type="entry name" value="SATase_N"/>
    <property type="match status" value="1"/>
</dbReference>
<evidence type="ECO:0000259" key="6">
    <source>
        <dbReference type="SMART" id="SM00971"/>
    </source>
</evidence>
<evidence type="ECO:0000256" key="5">
    <source>
        <dbReference type="ARBA" id="ARBA00023315"/>
    </source>
</evidence>
<dbReference type="InterPro" id="IPR018357">
    <property type="entry name" value="Hexapep_transf_CS"/>
</dbReference>
<dbReference type="PROSITE" id="PS00101">
    <property type="entry name" value="HEXAPEP_TRANSFERASES"/>
    <property type="match status" value="1"/>
</dbReference>
<dbReference type="UniPathway" id="UPA00136">
    <property type="reaction ID" value="UER00199"/>
</dbReference>
<protein>
    <recommendedName>
        <fullName evidence="1">Serine acetyltransferase</fullName>
    </recommendedName>
</protein>
<keyword evidence="2" id="KW-0028">Amino-acid biosynthesis</keyword>
<organism evidence="7 8">
    <name type="scientific">Pacificibacter marinus</name>
    <dbReference type="NCBI Taxonomy" id="658057"/>
    <lineage>
        <taxon>Bacteria</taxon>
        <taxon>Pseudomonadati</taxon>
        <taxon>Pseudomonadota</taxon>
        <taxon>Alphaproteobacteria</taxon>
        <taxon>Rhodobacterales</taxon>
        <taxon>Roseobacteraceae</taxon>
        <taxon>Pacificibacter</taxon>
    </lineage>
</organism>
<sequence>MKLVEDVQALLNGDPQLAKVLSLSAFEDFPQLAGALFCQLCNSVSIGNVVQSVYASDSQLVKTTVYDIAETARRNFEPGGQPATLLFSRGVQAIMAHRVAHKLWVDGDTNLSLAIKVSCGRAFATDIHPAAQIGAGLWLDHGLGFVVGETSVIGEDVSIWHNVTLGSTLNDSGAQRHPHVGTGAVIGAGAILLGGITIGAHANIAAGSIVVEDIPEGMVAVGSKARLRGSARVSFVQTKGTSS</sequence>
<dbReference type="InterPro" id="IPR010493">
    <property type="entry name" value="Ser_AcTrfase_N"/>
</dbReference>
<dbReference type="PANTHER" id="PTHR42811">
    <property type="entry name" value="SERINE ACETYLTRANSFERASE"/>
    <property type="match status" value="1"/>
</dbReference>
<proteinExistence type="predicted"/>
<keyword evidence="4" id="KW-0677">Repeat</keyword>
<dbReference type="GO" id="GO:0005737">
    <property type="term" value="C:cytoplasm"/>
    <property type="evidence" value="ECO:0007669"/>
    <property type="project" value="InterPro"/>
</dbReference>
<gene>
    <name evidence="7" type="primary">cysE_1</name>
    <name evidence="7" type="ORF">PAM7971_00907</name>
</gene>
<dbReference type="InterPro" id="IPR042122">
    <property type="entry name" value="Ser_AcTrfase_N_sf"/>
</dbReference>
<reference evidence="7 8" key="1">
    <citation type="submission" date="2017-03" db="EMBL/GenBank/DDBJ databases">
        <authorList>
            <person name="Afonso C.L."/>
            <person name="Miller P.J."/>
            <person name="Scott M.A."/>
            <person name="Spackman E."/>
            <person name="Goraichik I."/>
            <person name="Dimitrov K.M."/>
            <person name="Suarez D.L."/>
            <person name="Swayne D.E."/>
        </authorList>
    </citation>
    <scope>NUCLEOTIDE SEQUENCE [LARGE SCALE GENOMIC DNA]</scope>
    <source>
        <strain evidence="7 8">CECT 7971</strain>
    </source>
</reference>
<dbReference type="SUPFAM" id="SSF51161">
    <property type="entry name" value="Trimeric LpxA-like enzymes"/>
    <property type="match status" value="1"/>
</dbReference>
<dbReference type="InterPro" id="IPR045304">
    <property type="entry name" value="LbH_SAT"/>
</dbReference>
<dbReference type="Gene3D" id="2.160.10.10">
    <property type="entry name" value="Hexapeptide repeat proteins"/>
    <property type="match status" value="1"/>
</dbReference>
<accession>A0A1Y5RU38</accession>
<dbReference type="RefSeq" id="WP_085847797.1">
    <property type="nucleotide sequence ID" value="NZ_FNZV01000002.1"/>
</dbReference>
<dbReference type="STRING" id="658057.SAMN04488032_102181"/>
<name>A0A1Y5RU38_9RHOB</name>
<dbReference type="GO" id="GO:0006535">
    <property type="term" value="P:cysteine biosynthetic process from serine"/>
    <property type="evidence" value="ECO:0007669"/>
    <property type="project" value="InterPro"/>
</dbReference>
<evidence type="ECO:0000313" key="7">
    <source>
        <dbReference type="EMBL" id="SLN25443.1"/>
    </source>
</evidence>
<evidence type="ECO:0000256" key="1">
    <source>
        <dbReference type="ARBA" id="ARBA00018522"/>
    </source>
</evidence>
<dbReference type="AlphaFoldDB" id="A0A1Y5RU38"/>
<keyword evidence="8" id="KW-1185">Reference proteome</keyword>
<feature type="domain" description="Serine acetyltransferase N-terminal" evidence="6">
    <location>
        <begin position="2"/>
        <end position="96"/>
    </location>
</feature>
<evidence type="ECO:0000313" key="8">
    <source>
        <dbReference type="Proteomes" id="UP000193307"/>
    </source>
</evidence>
<dbReference type="Gene3D" id="1.10.3130.10">
    <property type="entry name" value="serine acetyltransferase, domain 1"/>
    <property type="match status" value="1"/>
</dbReference>
<evidence type="ECO:0000256" key="3">
    <source>
        <dbReference type="ARBA" id="ARBA00022679"/>
    </source>
</evidence>
<dbReference type="OrthoDB" id="9815592at2"/>
<dbReference type="CDD" id="cd03354">
    <property type="entry name" value="LbH_SAT"/>
    <property type="match status" value="1"/>
</dbReference>
<dbReference type="GO" id="GO:0009001">
    <property type="term" value="F:serine O-acetyltransferase activity"/>
    <property type="evidence" value="ECO:0007669"/>
    <property type="project" value="InterPro"/>
</dbReference>
<dbReference type="InterPro" id="IPR011004">
    <property type="entry name" value="Trimer_LpxA-like_sf"/>
</dbReference>
<evidence type="ECO:0000256" key="2">
    <source>
        <dbReference type="ARBA" id="ARBA00022605"/>
    </source>
</evidence>
<keyword evidence="5 7" id="KW-0012">Acyltransferase</keyword>
<evidence type="ECO:0000256" key="4">
    <source>
        <dbReference type="ARBA" id="ARBA00022737"/>
    </source>
</evidence>
<dbReference type="EMBL" id="FWFW01000002">
    <property type="protein sequence ID" value="SLN25443.1"/>
    <property type="molecule type" value="Genomic_DNA"/>
</dbReference>
<dbReference type="Proteomes" id="UP000193307">
    <property type="component" value="Unassembled WGS sequence"/>
</dbReference>
<keyword evidence="3 7" id="KW-0808">Transferase</keyword>